<feature type="compositionally biased region" description="Basic and acidic residues" evidence="5">
    <location>
        <begin position="1"/>
        <end position="12"/>
    </location>
</feature>
<dbReference type="Pfam" id="PF13639">
    <property type="entry name" value="zf-RING_2"/>
    <property type="match status" value="1"/>
</dbReference>
<reference evidence="9" key="1">
    <citation type="journal article" date="2013" name="Nat. Genet.">
        <title>The draft genomes of soft-shell turtle and green sea turtle yield insights into the development and evolution of the turtle-specific body plan.</title>
        <authorList>
            <person name="Wang Z."/>
            <person name="Pascual-Anaya J."/>
            <person name="Zadissa A."/>
            <person name="Li W."/>
            <person name="Niimura Y."/>
            <person name="Huang Z."/>
            <person name="Li C."/>
            <person name="White S."/>
            <person name="Xiong Z."/>
            <person name="Fang D."/>
            <person name="Wang B."/>
            <person name="Ming Y."/>
            <person name="Chen Y."/>
            <person name="Zheng Y."/>
            <person name="Kuraku S."/>
            <person name="Pignatelli M."/>
            <person name="Herrero J."/>
            <person name="Beal K."/>
            <person name="Nozawa M."/>
            <person name="Li Q."/>
            <person name="Wang J."/>
            <person name="Zhang H."/>
            <person name="Yu L."/>
            <person name="Shigenobu S."/>
            <person name="Wang J."/>
            <person name="Liu J."/>
            <person name="Flicek P."/>
            <person name="Searle S."/>
            <person name="Wang J."/>
            <person name="Kuratani S."/>
            <person name="Yin Y."/>
            <person name="Aken B."/>
            <person name="Zhang G."/>
            <person name="Irie N."/>
        </authorList>
    </citation>
    <scope>NUCLEOTIDE SEQUENCE [LARGE SCALE GENOMIC DNA]</scope>
</reference>
<evidence type="ECO:0000256" key="2">
    <source>
        <dbReference type="ARBA" id="ARBA00022771"/>
    </source>
</evidence>
<keyword evidence="6" id="KW-1133">Transmembrane helix</keyword>
<dbReference type="GO" id="GO:0061630">
    <property type="term" value="F:ubiquitin protein ligase activity"/>
    <property type="evidence" value="ECO:0007669"/>
    <property type="project" value="TreeGrafter"/>
</dbReference>
<dbReference type="Gene3D" id="3.30.40.10">
    <property type="entry name" value="Zinc/RING finger domain, C3HC4 (zinc finger)"/>
    <property type="match status" value="1"/>
</dbReference>
<dbReference type="STRING" id="8469.M7AYY8"/>
<proteinExistence type="predicted"/>
<feature type="transmembrane region" description="Helical" evidence="6">
    <location>
        <begin position="231"/>
        <end position="250"/>
    </location>
</feature>
<evidence type="ECO:0000256" key="3">
    <source>
        <dbReference type="ARBA" id="ARBA00022833"/>
    </source>
</evidence>
<accession>M7AYY8</accession>
<dbReference type="PANTHER" id="PTHR22791:SF28">
    <property type="entry name" value="E3 UBIQUITIN-PROTEIN LIGASE RNF186"/>
    <property type="match status" value="1"/>
</dbReference>
<dbReference type="InterPro" id="IPR017907">
    <property type="entry name" value="Znf_RING_CS"/>
</dbReference>
<evidence type="ECO:0000313" key="8">
    <source>
        <dbReference type="EMBL" id="EMP28310.1"/>
    </source>
</evidence>
<dbReference type="InterPro" id="IPR051435">
    <property type="entry name" value="RING_finger_E3_ubiq-ligases"/>
</dbReference>
<dbReference type="GO" id="GO:0016567">
    <property type="term" value="P:protein ubiquitination"/>
    <property type="evidence" value="ECO:0007669"/>
    <property type="project" value="TreeGrafter"/>
</dbReference>
<evidence type="ECO:0000256" key="1">
    <source>
        <dbReference type="ARBA" id="ARBA00022723"/>
    </source>
</evidence>
<keyword evidence="2 4" id="KW-0863">Zinc-finger</keyword>
<keyword evidence="3" id="KW-0862">Zinc</keyword>
<evidence type="ECO:0000256" key="5">
    <source>
        <dbReference type="SAM" id="MobiDB-lite"/>
    </source>
</evidence>
<feature type="compositionally biased region" description="Basic and acidic residues" evidence="5">
    <location>
        <begin position="23"/>
        <end position="51"/>
    </location>
</feature>
<feature type="domain" description="RING-type" evidence="7">
    <location>
        <begin position="116"/>
        <end position="162"/>
    </location>
</feature>
<evidence type="ECO:0000256" key="4">
    <source>
        <dbReference type="PROSITE-ProRule" id="PRU00175"/>
    </source>
</evidence>
<feature type="transmembrane region" description="Helical" evidence="6">
    <location>
        <begin position="256"/>
        <end position="274"/>
    </location>
</feature>
<protein>
    <recommendedName>
        <fullName evidence="7">RING-type domain-containing protein</fullName>
    </recommendedName>
</protein>
<feature type="compositionally biased region" description="Polar residues" evidence="5">
    <location>
        <begin position="53"/>
        <end position="66"/>
    </location>
</feature>
<dbReference type="InterPro" id="IPR001841">
    <property type="entry name" value="Znf_RING"/>
</dbReference>
<gene>
    <name evidence="8" type="ORF">UY3_14591</name>
</gene>
<dbReference type="GO" id="GO:0008270">
    <property type="term" value="F:zinc ion binding"/>
    <property type="evidence" value="ECO:0007669"/>
    <property type="project" value="UniProtKB-KW"/>
</dbReference>
<keyword evidence="9" id="KW-1185">Reference proteome</keyword>
<dbReference type="SMART" id="SM00184">
    <property type="entry name" value="RING"/>
    <property type="match status" value="1"/>
</dbReference>
<evidence type="ECO:0000256" key="6">
    <source>
        <dbReference type="SAM" id="Phobius"/>
    </source>
</evidence>
<dbReference type="InterPro" id="IPR013083">
    <property type="entry name" value="Znf_RING/FYVE/PHD"/>
</dbReference>
<dbReference type="PROSITE" id="PS00518">
    <property type="entry name" value="ZF_RING_1"/>
    <property type="match status" value="1"/>
</dbReference>
<dbReference type="SUPFAM" id="SSF57850">
    <property type="entry name" value="RING/U-box"/>
    <property type="match status" value="1"/>
</dbReference>
<dbReference type="AlphaFoldDB" id="M7AYY8"/>
<evidence type="ECO:0000259" key="7">
    <source>
        <dbReference type="PROSITE" id="PS50089"/>
    </source>
</evidence>
<evidence type="ECO:0000313" key="9">
    <source>
        <dbReference type="Proteomes" id="UP000031443"/>
    </source>
</evidence>
<dbReference type="EMBL" id="KB564453">
    <property type="protein sequence ID" value="EMP28310.1"/>
    <property type="molecule type" value="Genomic_DNA"/>
</dbReference>
<keyword evidence="6" id="KW-0472">Membrane</keyword>
<name>M7AYY8_CHEMY</name>
<feature type="region of interest" description="Disordered" evidence="5">
    <location>
        <begin position="1"/>
        <end position="82"/>
    </location>
</feature>
<dbReference type="PANTHER" id="PTHR22791">
    <property type="entry name" value="RING-TYPE DOMAIN-CONTAINING PROTEIN"/>
    <property type="match status" value="1"/>
</dbReference>
<dbReference type="PROSITE" id="PS50089">
    <property type="entry name" value="ZF_RING_2"/>
    <property type="match status" value="1"/>
</dbReference>
<keyword evidence="6" id="KW-0812">Transmembrane</keyword>
<dbReference type="Proteomes" id="UP000031443">
    <property type="component" value="Unassembled WGS sequence"/>
</dbReference>
<keyword evidence="1" id="KW-0479">Metal-binding</keyword>
<sequence length="301" mass="32917">MEGSTDKLHIENESSSPGPSAADTDRLGSTKEAADTDRLGSNKEEAADKDCPGSSSPSATELNNPDASKRTASEMNCPNSVKPPVTVMDSPDSCKVLVSEMDHRCSSKALTADMDCLICFNRYNIYRSPKLLACQHAFCEVCLKLILQNEDNTWMITCPLCRKPTVVFGGLIRTLLDKEDIIGCLESPCPNAEIHVSPEWLHDTGGTPSSYATIFENQDIPSINQTAVQRLVLLLLLMVILIILVLPFVYTGLIKWILCLVLMLGLIMSLVLCCNPNFNCSSLRISVPSIHKKESDVRAIA</sequence>
<organism evidence="8 9">
    <name type="scientific">Chelonia mydas</name>
    <name type="common">Green sea-turtle</name>
    <name type="synonym">Chelonia agassizi</name>
    <dbReference type="NCBI Taxonomy" id="8469"/>
    <lineage>
        <taxon>Eukaryota</taxon>
        <taxon>Metazoa</taxon>
        <taxon>Chordata</taxon>
        <taxon>Craniata</taxon>
        <taxon>Vertebrata</taxon>
        <taxon>Euteleostomi</taxon>
        <taxon>Archelosauria</taxon>
        <taxon>Testudinata</taxon>
        <taxon>Testudines</taxon>
        <taxon>Cryptodira</taxon>
        <taxon>Durocryptodira</taxon>
        <taxon>Americhelydia</taxon>
        <taxon>Chelonioidea</taxon>
        <taxon>Cheloniidae</taxon>
        <taxon>Chelonia</taxon>
    </lineage>
</organism>